<accession>A0A6L2PTT0</accession>
<dbReference type="InterPro" id="IPR000477">
    <property type="entry name" value="RT_dom"/>
</dbReference>
<reference evidence="3" key="1">
    <citation type="submission" date="2020-01" db="EMBL/GenBank/DDBJ databases">
        <title>Draft genome sequence of the Termite Coptotermes fromosanus.</title>
        <authorList>
            <person name="Itakura S."/>
            <person name="Yosikawa Y."/>
            <person name="Umezawa K."/>
        </authorList>
    </citation>
    <scope>NUCLEOTIDE SEQUENCE [LARGE SCALE GENOMIC DNA]</scope>
</reference>
<gene>
    <name evidence="2" type="ORF">Cfor_07447</name>
</gene>
<dbReference type="GO" id="GO:0071897">
    <property type="term" value="P:DNA biosynthetic process"/>
    <property type="evidence" value="ECO:0007669"/>
    <property type="project" value="UniProtKB-ARBA"/>
</dbReference>
<proteinExistence type="predicted"/>
<organism evidence="2 3">
    <name type="scientific">Coptotermes formosanus</name>
    <name type="common">Formosan subterranean termite</name>
    <dbReference type="NCBI Taxonomy" id="36987"/>
    <lineage>
        <taxon>Eukaryota</taxon>
        <taxon>Metazoa</taxon>
        <taxon>Ecdysozoa</taxon>
        <taxon>Arthropoda</taxon>
        <taxon>Hexapoda</taxon>
        <taxon>Insecta</taxon>
        <taxon>Pterygota</taxon>
        <taxon>Neoptera</taxon>
        <taxon>Polyneoptera</taxon>
        <taxon>Dictyoptera</taxon>
        <taxon>Blattodea</taxon>
        <taxon>Blattoidea</taxon>
        <taxon>Termitoidae</taxon>
        <taxon>Rhinotermitidae</taxon>
        <taxon>Coptotermes</taxon>
    </lineage>
</organism>
<dbReference type="InParanoid" id="A0A6L2PTT0"/>
<comment type="caution">
    <text evidence="2">The sequence shown here is derived from an EMBL/GenBank/DDBJ whole genome shotgun (WGS) entry which is preliminary data.</text>
</comment>
<dbReference type="EMBL" id="BLKM01009160">
    <property type="protein sequence ID" value="GFG35916.1"/>
    <property type="molecule type" value="Genomic_DNA"/>
</dbReference>
<dbReference type="PANTHER" id="PTHR33332">
    <property type="entry name" value="REVERSE TRANSCRIPTASE DOMAIN-CONTAINING PROTEIN"/>
    <property type="match status" value="1"/>
</dbReference>
<dbReference type="PROSITE" id="PS50878">
    <property type="entry name" value="RT_POL"/>
    <property type="match status" value="1"/>
</dbReference>
<dbReference type="SUPFAM" id="SSF56672">
    <property type="entry name" value="DNA/RNA polymerases"/>
    <property type="match status" value="1"/>
</dbReference>
<feature type="domain" description="Reverse transcriptase" evidence="1">
    <location>
        <begin position="117"/>
        <end position="397"/>
    </location>
</feature>
<dbReference type="OrthoDB" id="6778391at2759"/>
<evidence type="ECO:0000313" key="3">
    <source>
        <dbReference type="Proteomes" id="UP000502823"/>
    </source>
</evidence>
<dbReference type="Proteomes" id="UP000502823">
    <property type="component" value="Unassembled WGS sequence"/>
</dbReference>
<sequence length="591" mass="68170">MEPMSMFIRWEFVPIELKLGNNLITNPKEITEILNEYFTNITTKLTKPSIKHNNMLSKKINTCATSVFMYPVTEDEVVNMAKTLKNKHTAGPDDIPECLVKKCIGLIKKPLTHIYNLSLSLGIFPEDWKLAKVKPIYKKGDRRDMQNYRPISIISVFSKLLERLMCKRLMSFVQEYGVLSDTQHGFRKGKCLEVAVQEFIEKIQKTLDDGVHSVGIFIDLTKAYDTINHNILLQKLSSCGIRGITNLWFKSYLSNRSQYIEIKHTDPSTNSVSKIRSSYKEIKLGVPQGSVLGPLLFLLYINDLPVNIKHSNLIMYADDINILIMDKNASALQRKIGEVINDLEGWCNSNDLIINVKKTGIMSFQNRQVKDPIRPQVTLNDITLDYVVDLKFLGIHITETLNWNIHLQTLAHTLSKIAFMIKSLNEILSPHMMRHIYFTKFQATLRSGILFWGGIKGDSRIKIAKVQKRVIRILAGVSSRMSCRNLFKEFKILTIASLYILEVTCFIRKYCNSLKKNTQVHQHDTRRKLDIHVKMKNTETYKKSVINMGTKIYNKLPGFLKEIDDTKIFRKKLKSFLLLHSFYSVEEFFAS</sequence>
<name>A0A6L2PTT0_COPFO</name>
<protein>
    <recommendedName>
        <fullName evidence="1">Reverse transcriptase domain-containing protein</fullName>
    </recommendedName>
</protein>
<evidence type="ECO:0000313" key="2">
    <source>
        <dbReference type="EMBL" id="GFG35916.1"/>
    </source>
</evidence>
<evidence type="ECO:0000259" key="1">
    <source>
        <dbReference type="PROSITE" id="PS50878"/>
    </source>
</evidence>
<dbReference type="AlphaFoldDB" id="A0A6L2PTT0"/>
<dbReference type="Pfam" id="PF00078">
    <property type="entry name" value="RVT_1"/>
    <property type="match status" value="1"/>
</dbReference>
<keyword evidence="3" id="KW-1185">Reference proteome</keyword>
<dbReference type="CDD" id="cd01650">
    <property type="entry name" value="RT_nLTR_like"/>
    <property type="match status" value="1"/>
</dbReference>
<dbReference type="InterPro" id="IPR043502">
    <property type="entry name" value="DNA/RNA_pol_sf"/>
</dbReference>